<evidence type="ECO:0000313" key="3">
    <source>
        <dbReference type="EMBL" id="KAG0593201.1"/>
    </source>
</evidence>
<dbReference type="Proteomes" id="UP000822688">
    <property type="component" value="Chromosome 1"/>
</dbReference>
<dbReference type="EMBL" id="CM026421">
    <property type="protein sequence ID" value="KAG0593201.1"/>
    <property type="molecule type" value="Genomic_DNA"/>
</dbReference>
<sequence>MAEEVEKIDGWGIFDRLKNLPHVMTVKGDLVRSPCKTSLQSEIDEEEPKVQEIPAPQEQQGDQLMDEPTVKQNESGEGGEEPEIGKDNDSALSNRDLLSQLQAVAVGIRDFEVLGAKPKLTELVGEVKDKRVRPKSNSDNSTKSKAKEPSETKLSTPKQSSSSKATSKAILKAASKVRNGVMVMESKEREKLAFSDNYLEKTFGLSKTARLAVKPNVNISGKKSTSTIIDSSAKKPLKAKTLSTKQPTLLSADGLIKPVKKEARLRESGWDSEDKLPTKKKAKVLVKSTVKQRLRVLPHERRVLPEAALAEVVAAKKEREVAKTEMAKLVDEIRGTKNDNFNDLPPDVTERWMAAHVKKLRNSFNFHSTIIRHALLASTPKVGP</sequence>
<name>A0A8T0JEU3_CERPU</name>
<feature type="coiled-coil region" evidence="1">
    <location>
        <begin position="312"/>
        <end position="339"/>
    </location>
</feature>
<dbReference type="AlphaFoldDB" id="A0A8T0JEU3"/>
<evidence type="ECO:0000313" key="4">
    <source>
        <dbReference type="Proteomes" id="UP000822688"/>
    </source>
</evidence>
<protein>
    <submittedName>
        <fullName evidence="3">Uncharacterized protein</fullName>
    </submittedName>
</protein>
<gene>
    <name evidence="3" type="ORF">KC19_1G311100</name>
</gene>
<organism evidence="3 4">
    <name type="scientific">Ceratodon purpureus</name>
    <name type="common">Fire moss</name>
    <name type="synonym">Dicranum purpureum</name>
    <dbReference type="NCBI Taxonomy" id="3225"/>
    <lineage>
        <taxon>Eukaryota</taxon>
        <taxon>Viridiplantae</taxon>
        <taxon>Streptophyta</taxon>
        <taxon>Embryophyta</taxon>
        <taxon>Bryophyta</taxon>
        <taxon>Bryophytina</taxon>
        <taxon>Bryopsida</taxon>
        <taxon>Dicranidae</taxon>
        <taxon>Pseudoditrichales</taxon>
        <taxon>Ditrichaceae</taxon>
        <taxon>Ceratodon</taxon>
    </lineage>
</organism>
<keyword evidence="4" id="KW-1185">Reference proteome</keyword>
<comment type="caution">
    <text evidence="3">The sequence shown here is derived from an EMBL/GenBank/DDBJ whole genome shotgun (WGS) entry which is preliminary data.</text>
</comment>
<feature type="region of interest" description="Disordered" evidence="2">
    <location>
        <begin position="131"/>
        <end position="167"/>
    </location>
</feature>
<reference evidence="3" key="1">
    <citation type="submission" date="2020-06" db="EMBL/GenBank/DDBJ databases">
        <title>WGS assembly of Ceratodon purpureus strain R40.</title>
        <authorList>
            <person name="Carey S.B."/>
            <person name="Jenkins J."/>
            <person name="Shu S."/>
            <person name="Lovell J.T."/>
            <person name="Sreedasyam A."/>
            <person name="Maumus F."/>
            <person name="Tiley G.P."/>
            <person name="Fernandez-Pozo N."/>
            <person name="Barry K."/>
            <person name="Chen C."/>
            <person name="Wang M."/>
            <person name="Lipzen A."/>
            <person name="Daum C."/>
            <person name="Saski C.A."/>
            <person name="Payton A.C."/>
            <person name="Mcbreen J.C."/>
            <person name="Conrad R.E."/>
            <person name="Kollar L.M."/>
            <person name="Olsson S."/>
            <person name="Huttunen S."/>
            <person name="Landis J.B."/>
            <person name="Wickett N.J."/>
            <person name="Johnson M.G."/>
            <person name="Rensing S.A."/>
            <person name="Grimwood J."/>
            <person name="Schmutz J."/>
            <person name="Mcdaniel S.F."/>
        </authorList>
    </citation>
    <scope>NUCLEOTIDE SEQUENCE</scope>
    <source>
        <strain evidence="3">R40</strain>
    </source>
</reference>
<accession>A0A8T0JEU3</accession>
<feature type="compositionally biased region" description="Low complexity" evidence="2">
    <location>
        <begin position="152"/>
        <end position="167"/>
    </location>
</feature>
<feature type="region of interest" description="Disordered" evidence="2">
    <location>
        <begin position="37"/>
        <end position="91"/>
    </location>
</feature>
<evidence type="ECO:0000256" key="2">
    <source>
        <dbReference type="SAM" id="MobiDB-lite"/>
    </source>
</evidence>
<keyword evidence="1" id="KW-0175">Coiled coil</keyword>
<proteinExistence type="predicted"/>
<evidence type="ECO:0000256" key="1">
    <source>
        <dbReference type="SAM" id="Coils"/>
    </source>
</evidence>